<gene>
    <name evidence="1" type="ORF">D9756_006050</name>
</gene>
<name>A0A8H5D3G7_9AGAR</name>
<evidence type="ECO:0000313" key="1">
    <source>
        <dbReference type="EMBL" id="KAF5352518.1"/>
    </source>
</evidence>
<dbReference type="OrthoDB" id="2986625at2759"/>
<keyword evidence="2" id="KW-1185">Reference proteome</keyword>
<proteinExistence type="predicted"/>
<evidence type="ECO:0000313" key="2">
    <source>
        <dbReference type="Proteomes" id="UP000559027"/>
    </source>
</evidence>
<dbReference type="Proteomes" id="UP000559027">
    <property type="component" value="Unassembled WGS sequence"/>
</dbReference>
<sequence length="499" mass="57047">MVAFEELPYDITFKIVESVSSTNASSYQQNLDLNPFHQLKGDTRTLRNLRLVSKSFNHLAVSFLFSDFSFSPSHYGLEKCHAMLSDLSMQKTSVFSSTTSLCLIIGIWWDPKLANLCVKPWFELWDLMLPTMTNLRTVIWSYWLLWSYPIEWVNGSIEALGSLKSLTNLTIFFHNDHPPPALSLVPICGLRRLSIHWCLYRGMTMALRAQISSLLARCPDLQDFAFSVDAHIFSHRKIKPTIALKGLLEGFCRLSIPLKLQRLSTRGVVSCPEDFLVHIRHFRSLEELKVKVDPSPSASDHIGEICAILRREGIHLKALSITALHHPEVIRYISSFNAIECFSLQSLDPLDDHPGSIDSFFSALNQHRQTLKTLKLDVNRKSPWPQALKSHLQKEAGMYKSLRVLCSRVYVTPEEATSNDIWPLHGWLDTVIGLPSLQRLECPYVSYKTGSYYFTRDSNDLINPGGIYSPYTRDLMRQVVCAFMQNRGPKFEIDTRQFT</sequence>
<protein>
    <submittedName>
        <fullName evidence="1">Uncharacterized protein</fullName>
    </submittedName>
</protein>
<dbReference type="EMBL" id="JAACJO010000011">
    <property type="protein sequence ID" value="KAF5352518.1"/>
    <property type="molecule type" value="Genomic_DNA"/>
</dbReference>
<reference evidence="1 2" key="1">
    <citation type="journal article" date="2020" name="ISME J.">
        <title>Uncovering the hidden diversity of litter-decomposition mechanisms in mushroom-forming fungi.</title>
        <authorList>
            <person name="Floudas D."/>
            <person name="Bentzer J."/>
            <person name="Ahren D."/>
            <person name="Johansson T."/>
            <person name="Persson P."/>
            <person name="Tunlid A."/>
        </authorList>
    </citation>
    <scope>NUCLEOTIDE SEQUENCE [LARGE SCALE GENOMIC DNA]</scope>
    <source>
        <strain evidence="1 2">CBS 146.42</strain>
    </source>
</reference>
<dbReference type="AlphaFoldDB" id="A0A8H5D3G7"/>
<accession>A0A8H5D3G7</accession>
<comment type="caution">
    <text evidence="1">The sequence shown here is derived from an EMBL/GenBank/DDBJ whole genome shotgun (WGS) entry which is preliminary data.</text>
</comment>
<organism evidence="1 2">
    <name type="scientific">Leucocoprinus leucothites</name>
    <dbReference type="NCBI Taxonomy" id="201217"/>
    <lineage>
        <taxon>Eukaryota</taxon>
        <taxon>Fungi</taxon>
        <taxon>Dikarya</taxon>
        <taxon>Basidiomycota</taxon>
        <taxon>Agaricomycotina</taxon>
        <taxon>Agaricomycetes</taxon>
        <taxon>Agaricomycetidae</taxon>
        <taxon>Agaricales</taxon>
        <taxon>Agaricineae</taxon>
        <taxon>Agaricaceae</taxon>
        <taxon>Leucocoprinus</taxon>
    </lineage>
</organism>